<dbReference type="RefSeq" id="WP_163455566.1">
    <property type="nucleotide sequence ID" value="NZ_JAAGOH010000001.1"/>
</dbReference>
<feature type="compositionally biased region" description="Basic and acidic residues" evidence="2">
    <location>
        <begin position="474"/>
        <end position="483"/>
    </location>
</feature>
<dbReference type="AlphaFoldDB" id="A0A7C9PER9"/>
<evidence type="ECO:0000313" key="5">
    <source>
        <dbReference type="EMBL" id="NDY89712.1"/>
    </source>
</evidence>
<dbReference type="Pfam" id="PF18788">
    <property type="entry name" value="DarA_N"/>
    <property type="match status" value="1"/>
</dbReference>
<keyword evidence="6" id="KW-1185">Reference proteome</keyword>
<feature type="coiled-coil region" evidence="1">
    <location>
        <begin position="401"/>
        <end position="428"/>
    </location>
</feature>
<name>A0A7C9PER9_9BURK</name>
<dbReference type="EMBL" id="JAAGOH010000001">
    <property type="protein sequence ID" value="NDY89712.1"/>
    <property type="molecule type" value="Genomic_DNA"/>
</dbReference>
<reference evidence="5 6" key="1">
    <citation type="submission" date="2020-02" db="EMBL/GenBank/DDBJ databases">
        <title>Ideonella bacterium strain TBM-1.</title>
        <authorList>
            <person name="Chen W.-M."/>
        </authorList>
    </citation>
    <scope>NUCLEOTIDE SEQUENCE [LARGE SCALE GENOMIC DNA]</scope>
    <source>
        <strain evidence="5 6">TBM-1</strain>
    </source>
</reference>
<evidence type="ECO:0000313" key="6">
    <source>
        <dbReference type="Proteomes" id="UP000484255"/>
    </source>
</evidence>
<dbReference type="Proteomes" id="UP000484255">
    <property type="component" value="Unassembled WGS sequence"/>
</dbReference>
<feature type="domain" description="Inorganic pyrophosphatase" evidence="4">
    <location>
        <begin position="48"/>
        <end position="180"/>
    </location>
</feature>
<evidence type="ECO:0000259" key="3">
    <source>
        <dbReference type="Pfam" id="PF18788"/>
    </source>
</evidence>
<dbReference type="InterPro" id="IPR041140">
    <property type="entry name" value="DarA_N"/>
</dbReference>
<accession>A0A7C9PER9</accession>
<comment type="caution">
    <text evidence="5">The sequence shown here is derived from an EMBL/GenBank/DDBJ whole genome shotgun (WGS) entry which is preliminary data.</text>
</comment>
<feature type="region of interest" description="Disordered" evidence="2">
    <location>
        <begin position="32"/>
        <end position="51"/>
    </location>
</feature>
<keyword evidence="1" id="KW-0175">Coiled coil</keyword>
<sequence length="697" mass="76145">MASPDINARLRALQLRRTGGGDAFARLHAGASEAANSPHNPLKSPTPAQARAGNYKVGRVTVAGFPICIENPYGSQRCGVGEDGKAWCNTMAAHYGYLEGTKGADGDGIDVFLGPWPESRQAWVINQTTADGRFDEHKVLLGFPSQEQAVRTYLSCYEYGWSRFGQAVAVTHDQLRWWIKWADKSRPISLDLLPAPEPEDLTNMESIDQTVPRQLWHANGVPAAGATLASLHYALARHDGANRLLLDSVSMDDLVAGWEAVALDALVTEAGMLKGKADGLMRMMQVAGAGGVKPAAVQISPPLRRYGGLHVAVLFELSDGQTVTVWFHNPDSTPTKISPLDELVSWKWMLNKKDITLAVAPESGKDLQVREVARRIMALAQKNSAAFAKANVNRAARLENIQGLKDTLATKQAELARLNSQIEVARVAAEERAASKAEEAWSPFEYKGLKVAPTNVRSSDGSIERKWRVQSPENAEREQRGERQIGGDALASTREDAILRADEMLLEVDRRKAIEAEEAARVDAARLEDERIAKVRSDAGMLEFVRGMTPANAARALKTLEKPISVRGKFQPIYEHMRDLVLKEGYRVNQDGTRLATEDGRFFTSADFPVTAFNFAKFLAAGVPADEADPAEVATLRDVVAGKFDDQPWPQQLDRIEVAVNALNAAGLLVGGVDALASEAVMHWADLEKAQHMEVVQ</sequence>
<dbReference type="Pfam" id="PF18823">
    <property type="entry name" value="InPase"/>
    <property type="match status" value="1"/>
</dbReference>
<evidence type="ECO:0000256" key="1">
    <source>
        <dbReference type="SAM" id="Coils"/>
    </source>
</evidence>
<feature type="domain" description="Defence against restriction A N-terminal" evidence="3">
    <location>
        <begin position="262"/>
        <end position="384"/>
    </location>
</feature>
<proteinExistence type="predicted"/>
<gene>
    <name evidence="5" type="ORF">G3A44_00730</name>
</gene>
<organism evidence="5 6">
    <name type="scientific">Ideonella livida</name>
    <dbReference type="NCBI Taxonomy" id="2707176"/>
    <lineage>
        <taxon>Bacteria</taxon>
        <taxon>Pseudomonadati</taxon>
        <taxon>Pseudomonadota</taxon>
        <taxon>Betaproteobacteria</taxon>
        <taxon>Burkholderiales</taxon>
        <taxon>Sphaerotilaceae</taxon>
        <taxon>Ideonella</taxon>
    </lineage>
</organism>
<evidence type="ECO:0000256" key="2">
    <source>
        <dbReference type="SAM" id="MobiDB-lite"/>
    </source>
</evidence>
<feature type="region of interest" description="Disordered" evidence="2">
    <location>
        <begin position="455"/>
        <end position="483"/>
    </location>
</feature>
<dbReference type="InterPro" id="IPR041595">
    <property type="entry name" value="Inorganic_Pase"/>
</dbReference>
<evidence type="ECO:0000259" key="4">
    <source>
        <dbReference type="Pfam" id="PF18823"/>
    </source>
</evidence>
<evidence type="ECO:0008006" key="7">
    <source>
        <dbReference type="Google" id="ProtNLM"/>
    </source>
</evidence>
<protein>
    <recommendedName>
        <fullName evidence="7">Inorganic pyrophosphatase domain-containing protein</fullName>
    </recommendedName>
</protein>